<keyword evidence="3" id="KW-1185">Reference proteome</keyword>
<reference evidence="2" key="1">
    <citation type="submission" date="2021-07" db="EMBL/GenBank/DDBJ databases">
        <authorList>
            <person name="Durling M."/>
        </authorList>
    </citation>
    <scope>NUCLEOTIDE SEQUENCE</scope>
</reference>
<protein>
    <submittedName>
        <fullName evidence="2">Uncharacterized protein</fullName>
    </submittedName>
</protein>
<gene>
    <name evidence="2" type="ORF">HYALB_00011793</name>
</gene>
<comment type="caution">
    <text evidence="2">The sequence shown here is derived from an EMBL/GenBank/DDBJ whole genome shotgun (WGS) entry which is preliminary data.</text>
</comment>
<dbReference type="Proteomes" id="UP000701801">
    <property type="component" value="Unassembled WGS sequence"/>
</dbReference>
<evidence type="ECO:0000313" key="3">
    <source>
        <dbReference type="Proteomes" id="UP000701801"/>
    </source>
</evidence>
<evidence type="ECO:0000313" key="2">
    <source>
        <dbReference type="EMBL" id="CAG8978212.1"/>
    </source>
</evidence>
<organism evidence="2 3">
    <name type="scientific">Hymenoscyphus albidus</name>
    <dbReference type="NCBI Taxonomy" id="595503"/>
    <lineage>
        <taxon>Eukaryota</taxon>
        <taxon>Fungi</taxon>
        <taxon>Dikarya</taxon>
        <taxon>Ascomycota</taxon>
        <taxon>Pezizomycotina</taxon>
        <taxon>Leotiomycetes</taxon>
        <taxon>Helotiales</taxon>
        <taxon>Helotiaceae</taxon>
        <taxon>Hymenoscyphus</taxon>
    </lineage>
</organism>
<name>A0A9N9Q886_9HELO</name>
<feature type="compositionally biased region" description="Pro residues" evidence="1">
    <location>
        <begin position="42"/>
        <end position="56"/>
    </location>
</feature>
<proteinExistence type="predicted"/>
<dbReference type="EMBL" id="CAJVRM010000246">
    <property type="protein sequence ID" value="CAG8978212.1"/>
    <property type="molecule type" value="Genomic_DNA"/>
</dbReference>
<accession>A0A9N9Q886</accession>
<dbReference type="AlphaFoldDB" id="A0A9N9Q886"/>
<feature type="region of interest" description="Disordered" evidence="1">
    <location>
        <begin position="1"/>
        <end position="62"/>
    </location>
</feature>
<evidence type="ECO:0000256" key="1">
    <source>
        <dbReference type="SAM" id="MobiDB-lite"/>
    </source>
</evidence>
<sequence length="122" mass="13192">MPEGSADPTSTTTPVHRSVEPTNPDLLQHQSGPLRSDKLLSIPPPEANKPANNPPPKDAHPINVELHSKYLKTKSNIKGKDGILEWVAGTKGAAALIDEKEEPAKSKCEAVTIRRETANFAR</sequence>